<sequence length="384" mass="40860">MTALSVSQVTKRFGATTALAGIDLRVPDGSVTAVLGPSGCGKTTLLRLVAGFGDPDGGTIDFGAERVFGPGRSVPAQRRRVGYVPQEGALFPHVDVAANIGFGLPRAERRSAGRAAELLDLVGLDASLARRFPHQLSGGQQQRVALARALAPRPSLVLLDEPFSSLDAGLRLNTARAVVEALRANRTTALLVTHDQNEALSLADQVAVMAAGRIAQTGTPQGVYASPGNPTVAAFVGAAVFMPAVVTGLTASCDLGELAVRPGSPQGEARLLVRPEQIRLLAAADGDKNQNENQNENQNQHESQDRNENEERNEERNKERNKERNVVVGRVTEVRYFGHDATVQLRLDRSGRTVTARVPGRQLPEPGTRVRLSITGPVTAFPPH</sequence>
<evidence type="ECO:0000256" key="7">
    <source>
        <dbReference type="ARBA" id="ARBA00023065"/>
    </source>
</evidence>
<dbReference type="HOGENOM" id="CLU_000604_1_1_11"/>
<accession>Q2JCM6</accession>
<evidence type="ECO:0000313" key="13">
    <source>
        <dbReference type="Proteomes" id="UP000001937"/>
    </source>
</evidence>
<dbReference type="PANTHER" id="PTHR42781:SF4">
    <property type="entry name" value="SPERMIDINE_PUTRESCINE IMPORT ATP-BINDING PROTEIN POTA"/>
    <property type="match status" value="1"/>
</dbReference>
<feature type="compositionally biased region" description="Low complexity" evidence="10">
    <location>
        <begin position="291"/>
        <end position="300"/>
    </location>
</feature>
<keyword evidence="3" id="KW-0410">Iron transport</keyword>
<evidence type="ECO:0000256" key="5">
    <source>
        <dbReference type="ARBA" id="ARBA00022840"/>
    </source>
</evidence>
<dbReference type="AlphaFoldDB" id="Q2JCM6"/>
<dbReference type="EC" id="7.6.2.9" evidence="9"/>
<keyword evidence="1" id="KW-0813">Transport</keyword>
<proteinExistence type="predicted"/>
<dbReference type="InterPro" id="IPR013611">
    <property type="entry name" value="Transp-assoc_OB_typ2"/>
</dbReference>
<evidence type="ECO:0000256" key="10">
    <source>
        <dbReference type="SAM" id="MobiDB-lite"/>
    </source>
</evidence>
<dbReference type="GO" id="GO:0016887">
    <property type="term" value="F:ATP hydrolysis activity"/>
    <property type="evidence" value="ECO:0007669"/>
    <property type="project" value="InterPro"/>
</dbReference>
<keyword evidence="8" id="KW-0472">Membrane</keyword>
<evidence type="ECO:0000259" key="11">
    <source>
        <dbReference type="PROSITE" id="PS50893"/>
    </source>
</evidence>
<dbReference type="PROSITE" id="PS00211">
    <property type="entry name" value="ABC_TRANSPORTER_1"/>
    <property type="match status" value="1"/>
</dbReference>
<dbReference type="GO" id="GO:0015408">
    <property type="term" value="F:ABC-type ferric iron transporter activity"/>
    <property type="evidence" value="ECO:0007669"/>
    <property type="project" value="InterPro"/>
</dbReference>
<dbReference type="InterPro" id="IPR050093">
    <property type="entry name" value="ABC_SmlMolc_Importer"/>
</dbReference>
<dbReference type="SUPFAM" id="SSF50331">
    <property type="entry name" value="MOP-like"/>
    <property type="match status" value="1"/>
</dbReference>
<dbReference type="PhylomeDB" id="Q2JCM6"/>
<evidence type="ECO:0000256" key="4">
    <source>
        <dbReference type="ARBA" id="ARBA00022741"/>
    </source>
</evidence>
<dbReference type="Pfam" id="PF00005">
    <property type="entry name" value="ABC_tran"/>
    <property type="match status" value="1"/>
</dbReference>
<evidence type="ECO:0000256" key="2">
    <source>
        <dbReference type="ARBA" id="ARBA00022475"/>
    </source>
</evidence>
<protein>
    <recommendedName>
        <fullName evidence="9">ABC-type quaternary amine transporter</fullName>
        <ecNumber evidence="9">7.6.2.9</ecNumber>
    </recommendedName>
</protein>
<dbReference type="KEGG" id="fra:Francci3_1590"/>
<dbReference type="PROSITE" id="PS50893">
    <property type="entry name" value="ABC_TRANSPORTER_2"/>
    <property type="match status" value="1"/>
</dbReference>
<keyword evidence="2" id="KW-1003">Cell membrane</keyword>
<feature type="compositionally biased region" description="Basic and acidic residues" evidence="10">
    <location>
        <begin position="302"/>
        <end position="324"/>
    </location>
</feature>
<dbReference type="SMART" id="SM00382">
    <property type="entry name" value="AAA"/>
    <property type="match status" value="1"/>
</dbReference>
<reference evidence="12 13" key="1">
    <citation type="journal article" date="2007" name="Genome Res.">
        <title>Genome characteristics of facultatively symbiotic Frankia sp. strains reflect host range and host plant biogeography.</title>
        <authorList>
            <person name="Normand P."/>
            <person name="Lapierre P."/>
            <person name="Tisa L.S."/>
            <person name="Gogarten J.P."/>
            <person name="Alloisio N."/>
            <person name="Bagnarol E."/>
            <person name="Bassi C.A."/>
            <person name="Berry A.M."/>
            <person name="Bickhart D.M."/>
            <person name="Choisne N."/>
            <person name="Couloux A."/>
            <person name="Cournoyer B."/>
            <person name="Cruveiller S."/>
            <person name="Daubin V."/>
            <person name="Demange N."/>
            <person name="Francino M.P."/>
            <person name="Goltsman E."/>
            <person name="Huang Y."/>
            <person name="Kopp O.R."/>
            <person name="Labarre L."/>
            <person name="Lapidus A."/>
            <person name="Lavire C."/>
            <person name="Marechal J."/>
            <person name="Martinez M."/>
            <person name="Mastronunzio J.E."/>
            <person name="Mullin B.C."/>
            <person name="Niemann J."/>
            <person name="Pujic P."/>
            <person name="Rawnsley T."/>
            <person name="Rouy Z."/>
            <person name="Schenowitz C."/>
            <person name="Sellstedt A."/>
            <person name="Tavares F."/>
            <person name="Tomkins J.P."/>
            <person name="Vallenet D."/>
            <person name="Valverde C."/>
            <person name="Wall L.G."/>
            <person name="Wang Y."/>
            <person name="Medigue C."/>
            <person name="Benson D.R."/>
        </authorList>
    </citation>
    <scope>NUCLEOTIDE SEQUENCE [LARGE SCALE GENOMIC DNA]</scope>
    <source>
        <strain evidence="13">DSM 45818 / CECT 9043 / CcI3</strain>
    </source>
</reference>
<evidence type="ECO:0000256" key="1">
    <source>
        <dbReference type="ARBA" id="ARBA00022448"/>
    </source>
</evidence>
<feature type="region of interest" description="Disordered" evidence="10">
    <location>
        <begin position="284"/>
        <end position="324"/>
    </location>
</feature>
<keyword evidence="5" id="KW-0067">ATP-binding</keyword>
<dbReference type="InterPro" id="IPR003593">
    <property type="entry name" value="AAA+_ATPase"/>
</dbReference>
<dbReference type="GO" id="GO:0015418">
    <property type="term" value="F:ABC-type quaternary ammonium compound transporting activity"/>
    <property type="evidence" value="ECO:0007669"/>
    <property type="project" value="UniProtKB-EC"/>
</dbReference>
<dbReference type="Pfam" id="PF08402">
    <property type="entry name" value="TOBE_2"/>
    <property type="match status" value="1"/>
</dbReference>
<feature type="domain" description="ABC transporter" evidence="11">
    <location>
        <begin position="4"/>
        <end position="236"/>
    </location>
</feature>
<dbReference type="GO" id="GO:0005524">
    <property type="term" value="F:ATP binding"/>
    <property type="evidence" value="ECO:0007669"/>
    <property type="project" value="UniProtKB-KW"/>
</dbReference>
<dbReference type="InterPro" id="IPR008995">
    <property type="entry name" value="Mo/tungstate-bd_C_term_dom"/>
</dbReference>
<dbReference type="CDD" id="cd03259">
    <property type="entry name" value="ABC_Carb_Solutes_like"/>
    <property type="match status" value="1"/>
</dbReference>
<dbReference type="STRING" id="106370.Francci3_1590"/>
<keyword evidence="13" id="KW-1185">Reference proteome</keyword>
<dbReference type="GO" id="GO:0043190">
    <property type="term" value="C:ATP-binding cassette (ABC) transporter complex"/>
    <property type="evidence" value="ECO:0007669"/>
    <property type="project" value="InterPro"/>
</dbReference>
<name>Q2JCM6_FRACC</name>
<dbReference type="Gene3D" id="3.40.50.300">
    <property type="entry name" value="P-loop containing nucleotide triphosphate hydrolases"/>
    <property type="match status" value="1"/>
</dbReference>
<keyword evidence="6" id="KW-0408">Iron</keyword>
<dbReference type="EMBL" id="CP000249">
    <property type="protein sequence ID" value="ABD10966.1"/>
    <property type="molecule type" value="Genomic_DNA"/>
</dbReference>
<dbReference type="Gene3D" id="2.40.50.450">
    <property type="match status" value="1"/>
</dbReference>
<dbReference type="SUPFAM" id="SSF52540">
    <property type="entry name" value="P-loop containing nucleoside triphosphate hydrolases"/>
    <property type="match status" value="1"/>
</dbReference>
<organism evidence="12 13">
    <name type="scientific">Frankia casuarinae (strain DSM 45818 / CECT 9043 / HFP020203 / CcI3)</name>
    <dbReference type="NCBI Taxonomy" id="106370"/>
    <lineage>
        <taxon>Bacteria</taxon>
        <taxon>Bacillati</taxon>
        <taxon>Actinomycetota</taxon>
        <taxon>Actinomycetes</taxon>
        <taxon>Frankiales</taxon>
        <taxon>Frankiaceae</taxon>
        <taxon>Frankia</taxon>
    </lineage>
</organism>
<evidence type="ECO:0000256" key="3">
    <source>
        <dbReference type="ARBA" id="ARBA00022496"/>
    </source>
</evidence>
<dbReference type="PANTHER" id="PTHR42781">
    <property type="entry name" value="SPERMIDINE/PUTRESCINE IMPORT ATP-BINDING PROTEIN POTA"/>
    <property type="match status" value="1"/>
</dbReference>
<dbReference type="InterPro" id="IPR003439">
    <property type="entry name" value="ABC_transporter-like_ATP-bd"/>
</dbReference>
<dbReference type="Proteomes" id="UP000001937">
    <property type="component" value="Chromosome"/>
</dbReference>
<evidence type="ECO:0000256" key="6">
    <source>
        <dbReference type="ARBA" id="ARBA00023004"/>
    </source>
</evidence>
<dbReference type="FunFam" id="3.40.50.300:FF:000425">
    <property type="entry name" value="Probable ABC transporter, ATP-binding subunit"/>
    <property type="match status" value="1"/>
</dbReference>
<keyword evidence="7" id="KW-0406">Ion transport</keyword>
<evidence type="ECO:0000256" key="8">
    <source>
        <dbReference type="ARBA" id="ARBA00023136"/>
    </source>
</evidence>
<dbReference type="eggNOG" id="COG3842">
    <property type="taxonomic scope" value="Bacteria"/>
</dbReference>
<dbReference type="InterPro" id="IPR015853">
    <property type="entry name" value="ABC_transpr_FbpC"/>
</dbReference>
<dbReference type="InterPro" id="IPR027417">
    <property type="entry name" value="P-loop_NTPase"/>
</dbReference>
<dbReference type="RefSeq" id="WP_011436029.1">
    <property type="nucleotide sequence ID" value="NC_007777.1"/>
</dbReference>
<evidence type="ECO:0000256" key="9">
    <source>
        <dbReference type="ARBA" id="ARBA00066388"/>
    </source>
</evidence>
<evidence type="ECO:0000313" key="12">
    <source>
        <dbReference type="EMBL" id="ABD10966.1"/>
    </source>
</evidence>
<dbReference type="InterPro" id="IPR017871">
    <property type="entry name" value="ABC_transporter-like_CS"/>
</dbReference>
<keyword evidence="4" id="KW-0547">Nucleotide-binding</keyword>
<dbReference type="OrthoDB" id="7838608at2"/>
<gene>
    <name evidence="12" type="ordered locus">Francci3_1590</name>
</gene>